<dbReference type="OrthoDB" id="9770408at2"/>
<dbReference type="InterPro" id="IPR052955">
    <property type="entry name" value="UPF0703_membrane_permease"/>
</dbReference>
<dbReference type="Pfam" id="PF21537">
    <property type="entry name" value="DUF1980_C"/>
    <property type="match status" value="1"/>
</dbReference>
<keyword evidence="1" id="KW-0812">Transmembrane</keyword>
<dbReference type="PANTHER" id="PTHR40047">
    <property type="entry name" value="UPF0703 PROTEIN YCGQ"/>
    <property type="match status" value="1"/>
</dbReference>
<sequence>MKKFNFLELLKFFILFVLTIYLYYLLSTGKITIFLHKKFIIHIKITFVVFIILTINQFTRIFSIPNRMAIRKSYFTFFLVIVLGTLASFTGLNTNISGKKALNIEDSKKNNTISKNSKVEEDNLKEDIIRFNDNNYFENLNKLGDNLDDYIGKKVIITGFVYRESNYKENQFALSRLLMTCCAADTQLVGIFCKYDNSKDLKENNWVRVTGEIESTKYKNENDKKEKVLPMIKVDSLESIEKPKNIYIYPYSLYPMNNN</sequence>
<accession>A0A1M4XGZ1</accession>
<feature type="transmembrane region" description="Helical" evidence="1">
    <location>
        <begin position="74"/>
        <end position="92"/>
    </location>
</feature>
<dbReference type="NCBIfam" id="TIGR03943">
    <property type="entry name" value="TIGR03943 family putative permease subunit"/>
    <property type="match status" value="1"/>
</dbReference>
<feature type="domain" description="DUF1980" evidence="2">
    <location>
        <begin position="114"/>
        <end position="250"/>
    </location>
</feature>
<keyword evidence="1" id="KW-0472">Membrane</keyword>
<reference evidence="3 4" key="1">
    <citation type="submission" date="2016-11" db="EMBL/GenBank/DDBJ databases">
        <authorList>
            <person name="Jaros S."/>
            <person name="Januszkiewicz K."/>
            <person name="Wedrychowicz H."/>
        </authorList>
    </citation>
    <scope>NUCLEOTIDE SEQUENCE [LARGE SCALE GENOMIC DNA]</scope>
    <source>
        <strain evidence="3 4">DSM 2631</strain>
    </source>
</reference>
<gene>
    <name evidence="3" type="ORF">SAMN05443638_11825</name>
</gene>
<dbReference type="Proteomes" id="UP000184035">
    <property type="component" value="Unassembled WGS sequence"/>
</dbReference>
<feature type="transmembrane region" description="Helical" evidence="1">
    <location>
        <begin position="12"/>
        <end position="33"/>
    </location>
</feature>
<organism evidence="3 4">
    <name type="scientific">Clostridium fallax</name>
    <dbReference type="NCBI Taxonomy" id="1533"/>
    <lineage>
        <taxon>Bacteria</taxon>
        <taxon>Bacillati</taxon>
        <taxon>Bacillota</taxon>
        <taxon>Clostridia</taxon>
        <taxon>Eubacteriales</taxon>
        <taxon>Clostridiaceae</taxon>
        <taxon>Clostridium</taxon>
    </lineage>
</organism>
<feature type="transmembrane region" description="Helical" evidence="1">
    <location>
        <begin position="39"/>
        <end position="62"/>
    </location>
</feature>
<dbReference type="InterPro" id="IPR048447">
    <property type="entry name" value="DUF1980_C"/>
</dbReference>
<dbReference type="RefSeq" id="WP_072896625.1">
    <property type="nucleotide sequence ID" value="NZ_FQVM01000018.1"/>
</dbReference>
<evidence type="ECO:0000313" key="3">
    <source>
        <dbReference type="EMBL" id="SHE92593.1"/>
    </source>
</evidence>
<name>A0A1M4XGZ1_9CLOT</name>
<keyword evidence="4" id="KW-1185">Reference proteome</keyword>
<keyword evidence="1" id="KW-1133">Transmembrane helix</keyword>
<dbReference type="EMBL" id="FQVM01000018">
    <property type="protein sequence ID" value="SHE92593.1"/>
    <property type="molecule type" value="Genomic_DNA"/>
</dbReference>
<dbReference type="InterPro" id="IPR015402">
    <property type="entry name" value="DUF1980"/>
</dbReference>
<protein>
    <submittedName>
        <fullName evidence="3">Putative membrane protein</fullName>
    </submittedName>
</protein>
<evidence type="ECO:0000313" key="4">
    <source>
        <dbReference type="Proteomes" id="UP000184035"/>
    </source>
</evidence>
<evidence type="ECO:0000256" key="1">
    <source>
        <dbReference type="SAM" id="Phobius"/>
    </source>
</evidence>
<evidence type="ECO:0000259" key="2">
    <source>
        <dbReference type="Pfam" id="PF21537"/>
    </source>
</evidence>
<proteinExistence type="predicted"/>
<dbReference type="AlphaFoldDB" id="A0A1M4XGZ1"/>
<dbReference type="STRING" id="1533.SAMN05443638_11825"/>
<dbReference type="PANTHER" id="PTHR40047:SF1">
    <property type="entry name" value="UPF0703 PROTEIN YCGQ"/>
    <property type="match status" value="1"/>
</dbReference>